<dbReference type="Proteomes" id="UP000307217">
    <property type="component" value="Unassembled WGS sequence"/>
</dbReference>
<dbReference type="InterPro" id="IPR009057">
    <property type="entry name" value="Homeodomain-like_sf"/>
</dbReference>
<dbReference type="PROSITE" id="PS01124">
    <property type="entry name" value="HTH_ARAC_FAMILY_2"/>
    <property type="match status" value="1"/>
</dbReference>
<keyword evidence="2" id="KW-0238">DNA-binding</keyword>
<reference evidence="5 6" key="1">
    <citation type="submission" date="2018-01" db="EMBL/GenBank/DDBJ databases">
        <authorList>
            <person name="Paulsen S."/>
            <person name="Gram L.K."/>
        </authorList>
    </citation>
    <scope>NUCLEOTIDE SEQUENCE [LARGE SCALE GENOMIC DNA]</scope>
    <source>
        <strain evidence="5 6">S3790</strain>
    </source>
</reference>
<evidence type="ECO:0000256" key="2">
    <source>
        <dbReference type="ARBA" id="ARBA00023125"/>
    </source>
</evidence>
<gene>
    <name evidence="5" type="ORF">CWC19_14080</name>
</gene>
<dbReference type="AlphaFoldDB" id="A0A5S3V6P8"/>
<dbReference type="Pfam" id="PF00165">
    <property type="entry name" value="HTH_AraC"/>
    <property type="match status" value="1"/>
</dbReference>
<comment type="caution">
    <text evidence="5">The sequence shown here is derived from an EMBL/GenBank/DDBJ whole genome shotgun (WGS) entry which is preliminary data.</text>
</comment>
<sequence length="49" mass="5488">MPMLRQGSSIFPVSHEVGFNSPAYFSTCFKKQLSMTPKQYVKSISDTEG</sequence>
<dbReference type="EMBL" id="PNBX01000060">
    <property type="protein sequence ID" value="TMO67330.1"/>
    <property type="molecule type" value="Genomic_DNA"/>
</dbReference>
<reference evidence="6" key="2">
    <citation type="submission" date="2019-06" db="EMBL/GenBank/DDBJ databases">
        <title>Co-occurence of chitin degradation, pigmentation and bioactivity in marine Pseudoalteromonas.</title>
        <authorList>
            <person name="Sonnenschein E.C."/>
            <person name="Bech P.K."/>
        </authorList>
    </citation>
    <scope>NUCLEOTIDE SEQUENCE [LARGE SCALE GENOMIC DNA]</scope>
    <source>
        <strain evidence="6">S3790</strain>
    </source>
</reference>
<feature type="domain" description="HTH araC/xylS-type" evidence="4">
    <location>
        <begin position="1"/>
        <end position="43"/>
    </location>
</feature>
<keyword evidence="1" id="KW-0805">Transcription regulation</keyword>
<organism evidence="5 6">
    <name type="scientific">Pseudoalteromonas aurantia</name>
    <dbReference type="NCBI Taxonomy" id="43654"/>
    <lineage>
        <taxon>Bacteria</taxon>
        <taxon>Pseudomonadati</taxon>
        <taxon>Pseudomonadota</taxon>
        <taxon>Gammaproteobacteria</taxon>
        <taxon>Alteromonadales</taxon>
        <taxon>Pseudoalteromonadaceae</taxon>
        <taxon>Pseudoalteromonas</taxon>
    </lineage>
</organism>
<dbReference type="InterPro" id="IPR018060">
    <property type="entry name" value="HTH_AraC"/>
</dbReference>
<dbReference type="Gene3D" id="1.10.10.60">
    <property type="entry name" value="Homeodomain-like"/>
    <property type="match status" value="1"/>
</dbReference>
<evidence type="ECO:0000256" key="1">
    <source>
        <dbReference type="ARBA" id="ARBA00023015"/>
    </source>
</evidence>
<keyword evidence="3" id="KW-0804">Transcription</keyword>
<accession>A0A5S3V6P8</accession>
<name>A0A5S3V6P8_9GAMM</name>
<evidence type="ECO:0000313" key="6">
    <source>
        <dbReference type="Proteomes" id="UP000307217"/>
    </source>
</evidence>
<protein>
    <recommendedName>
        <fullName evidence="4">HTH araC/xylS-type domain-containing protein</fullName>
    </recommendedName>
</protein>
<dbReference type="PRINTS" id="PR00032">
    <property type="entry name" value="HTHARAC"/>
</dbReference>
<evidence type="ECO:0000256" key="3">
    <source>
        <dbReference type="ARBA" id="ARBA00023163"/>
    </source>
</evidence>
<evidence type="ECO:0000313" key="5">
    <source>
        <dbReference type="EMBL" id="TMO67330.1"/>
    </source>
</evidence>
<dbReference type="InterPro" id="IPR020449">
    <property type="entry name" value="Tscrpt_reg_AraC-type_HTH"/>
</dbReference>
<dbReference type="GO" id="GO:0003700">
    <property type="term" value="F:DNA-binding transcription factor activity"/>
    <property type="evidence" value="ECO:0007669"/>
    <property type="project" value="InterPro"/>
</dbReference>
<evidence type="ECO:0000259" key="4">
    <source>
        <dbReference type="PROSITE" id="PS01124"/>
    </source>
</evidence>
<dbReference type="SUPFAM" id="SSF46689">
    <property type="entry name" value="Homeodomain-like"/>
    <property type="match status" value="1"/>
</dbReference>
<dbReference type="GO" id="GO:0043565">
    <property type="term" value="F:sequence-specific DNA binding"/>
    <property type="evidence" value="ECO:0007669"/>
    <property type="project" value="InterPro"/>
</dbReference>
<proteinExistence type="predicted"/>